<dbReference type="RefSeq" id="WP_167954538.1">
    <property type="nucleotide sequence ID" value="NZ_JAATJE010000002.1"/>
</dbReference>
<reference evidence="2 3" key="1">
    <citation type="submission" date="2020-03" db="EMBL/GenBank/DDBJ databases">
        <title>Genomic Encyclopedia of Type Strains, Phase IV (KMG-IV): sequencing the most valuable type-strain genomes for metagenomic binning, comparative biology and taxonomic classification.</title>
        <authorList>
            <person name="Goeker M."/>
        </authorList>
    </citation>
    <scope>NUCLEOTIDE SEQUENCE [LARGE SCALE GENOMIC DNA]</scope>
    <source>
        <strain evidence="2 3">DSM 27651</strain>
    </source>
</reference>
<dbReference type="EMBL" id="JAATJE010000002">
    <property type="protein sequence ID" value="NJC34460.1"/>
    <property type="molecule type" value="Genomic_DNA"/>
</dbReference>
<sequence length="55" mass="6322">MSRDDQPRSKADPDGERRDHVGRNLRASFAITGESRESRDLLIRLLSVEHPPRKP</sequence>
<evidence type="ECO:0000313" key="3">
    <source>
        <dbReference type="Proteomes" id="UP000734218"/>
    </source>
</evidence>
<proteinExistence type="predicted"/>
<name>A0ABX0XP67_9SPHN</name>
<evidence type="ECO:0000313" key="2">
    <source>
        <dbReference type="EMBL" id="NJC34460.1"/>
    </source>
</evidence>
<dbReference type="Proteomes" id="UP000734218">
    <property type="component" value="Unassembled WGS sequence"/>
</dbReference>
<protein>
    <submittedName>
        <fullName evidence="2">Uncharacterized protein</fullName>
    </submittedName>
</protein>
<organism evidence="2 3">
    <name type="scientific">Sphingomonas jejuensis</name>
    <dbReference type="NCBI Taxonomy" id="904715"/>
    <lineage>
        <taxon>Bacteria</taxon>
        <taxon>Pseudomonadati</taxon>
        <taxon>Pseudomonadota</taxon>
        <taxon>Alphaproteobacteria</taxon>
        <taxon>Sphingomonadales</taxon>
        <taxon>Sphingomonadaceae</taxon>
        <taxon>Sphingomonas</taxon>
    </lineage>
</organism>
<accession>A0ABX0XP67</accession>
<feature type="region of interest" description="Disordered" evidence="1">
    <location>
        <begin position="1"/>
        <end position="33"/>
    </location>
</feature>
<keyword evidence="3" id="KW-1185">Reference proteome</keyword>
<gene>
    <name evidence="2" type="ORF">GGR88_001974</name>
</gene>
<feature type="compositionally biased region" description="Basic and acidic residues" evidence="1">
    <location>
        <begin position="1"/>
        <end position="22"/>
    </location>
</feature>
<evidence type="ECO:0000256" key="1">
    <source>
        <dbReference type="SAM" id="MobiDB-lite"/>
    </source>
</evidence>
<comment type="caution">
    <text evidence="2">The sequence shown here is derived from an EMBL/GenBank/DDBJ whole genome shotgun (WGS) entry which is preliminary data.</text>
</comment>